<dbReference type="RefSeq" id="WP_382356437.1">
    <property type="nucleotide sequence ID" value="NZ_JBHMBP010000005.1"/>
</dbReference>
<reference evidence="3" key="1">
    <citation type="journal article" date="2019" name="Int. J. Syst. Evol. Microbiol.">
        <title>The Global Catalogue of Microorganisms (GCM) 10K type strain sequencing project: providing services to taxonomists for standard genome sequencing and annotation.</title>
        <authorList>
            <consortium name="The Broad Institute Genomics Platform"/>
            <consortium name="The Broad Institute Genome Sequencing Center for Infectious Disease"/>
            <person name="Wu L."/>
            <person name="Ma J."/>
        </authorList>
    </citation>
    <scope>NUCLEOTIDE SEQUENCE [LARGE SCALE GENOMIC DNA]</scope>
    <source>
        <strain evidence="3">KACC 12634</strain>
    </source>
</reference>
<accession>A0ABW2DGM4</accession>
<keyword evidence="1" id="KW-0812">Transmembrane</keyword>
<dbReference type="EMBL" id="JBHSYS010000005">
    <property type="protein sequence ID" value="MFC6959983.1"/>
    <property type="molecule type" value="Genomic_DNA"/>
</dbReference>
<feature type="transmembrane region" description="Helical" evidence="1">
    <location>
        <begin position="158"/>
        <end position="180"/>
    </location>
</feature>
<keyword evidence="1" id="KW-1133">Transmembrane helix</keyword>
<evidence type="ECO:0000313" key="3">
    <source>
        <dbReference type="Proteomes" id="UP001596470"/>
    </source>
</evidence>
<sequence length="202" mass="20826">MSATPPAKTRPGSVTLAVWLQILLALLLVVQAVAGLLYGADAQAAAEAELAAQGYAVSDLPEGTTFEGGGLNAIGPFVFAALILVLAFLNGAGNRVGRILTWIVQPLVLVCGGFLAATQFFAVSFMEAGLEATGDAEGLDVQALFDAVTGAYPAWTTWVGYATFTLAILGSLLVVVLLAVPSSNAFFRKEEPEKFIPGAPPA</sequence>
<protein>
    <submittedName>
        <fullName evidence="2">Uncharacterized protein</fullName>
    </submittedName>
</protein>
<organism evidence="2 3">
    <name type="scientific">Glycomyces mayteni</name>
    <dbReference type="NCBI Taxonomy" id="543887"/>
    <lineage>
        <taxon>Bacteria</taxon>
        <taxon>Bacillati</taxon>
        <taxon>Actinomycetota</taxon>
        <taxon>Actinomycetes</taxon>
        <taxon>Glycomycetales</taxon>
        <taxon>Glycomycetaceae</taxon>
        <taxon>Glycomyces</taxon>
    </lineage>
</organism>
<comment type="caution">
    <text evidence="2">The sequence shown here is derived from an EMBL/GenBank/DDBJ whole genome shotgun (WGS) entry which is preliminary data.</text>
</comment>
<gene>
    <name evidence="2" type="ORF">ACFQS3_22560</name>
</gene>
<name>A0ABW2DGM4_9ACTN</name>
<feature type="transmembrane region" description="Helical" evidence="1">
    <location>
        <begin position="70"/>
        <end position="92"/>
    </location>
</feature>
<dbReference type="Proteomes" id="UP001596470">
    <property type="component" value="Unassembled WGS sequence"/>
</dbReference>
<feature type="transmembrane region" description="Helical" evidence="1">
    <location>
        <begin position="99"/>
        <end position="122"/>
    </location>
</feature>
<keyword evidence="3" id="KW-1185">Reference proteome</keyword>
<proteinExistence type="predicted"/>
<keyword evidence="1" id="KW-0472">Membrane</keyword>
<evidence type="ECO:0000256" key="1">
    <source>
        <dbReference type="SAM" id="Phobius"/>
    </source>
</evidence>
<evidence type="ECO:0000313" key="2">
    <source>
        <dbReference type="EMBL" id="MFC6959983.1"/>
    </source>
</evidence>